<dbReference type="Proteomes" id="UP000799424">
    <property type="component" value="Unassembled WGS sequence"/>
</dbReference>
<evidence type="ECO:0000256" key="1">
    <source>
        <dbReference type="SAM" id="MobiDB-lite"/>
    </source>
</evidence>
<sequence>MMFAPILKLVPALRLPSSSFQEVNHEQIAIDACIDAVQIYFPCDAITPTNHTCLCEQYTWHVTCYDNHASNPPAQPSHASTTQRLHDYCDAAGDAGAALVQHKYKRERRQLNSILNSVGGVVASFLSSQTAVGIPTAIPSIRVPSVVPLASVTPPQSIAHAPASSAQSNTATPSNAQSSPTTPTPTTLQSTTSATTPDSSHSSAQSTSSPAPATASKSSSPSPGLIAGAVIGGIAVLILLGILIMLILRHKRKNRHPPLPTYQPTTATASARSLDETLVDRTPMTENQVLASREGMVYSGNEKEVYRSSEPEVEMPRESELYTSANVWELDGRETAVPSELESPVVREARVGSGFDFGLDERASTGRRDRSELHF</sequence>
<gene>
    <name evidence="3" type="ORF">CC86DRAFT_446340</name>
</gene>
<keyword evidence="2" id="KW-0812">Transmembrane</keyword>
<organism evidence="3 4">
    <name type="scientific">Ophiobolus disseminans</name>
    <dbReference type="NCBI Taxonomy" id="1469910"/>
    <lineage>
        <taxon>Eukaryota</taxon>
        <taxon>Fungi</taxon>
        <taxon>Dikarya</taxon>
        <taxon>Ascomycota</taxon>
        <taxon>Pezizomycotina</taxon>
        <taxon>Dothideomycetes</taxon>
        <taxon>Pleosporomycetidae</taxon>
        <taxon>Pleosporales</taxon>
        <taxon>Pleosporineae</taxon>
        <taxon>Phaeosphaeriaceae</taxon>
        <taxon>Ophiobolus</taxon>
    </lineage>
</organism>
<dbReference type="AlphaFoldDB" id="A0A6A6ZXC1"/>
<feature type="region of interest" description="Disordered" evidence="1">
    <location>
        <begin position="356"/>
        <end position="375"/>
    </location>
</feature>
<dbReference type="OrthoDB" id="3693952at2759"/>
<dbReference type="EMBL" id="MU006227">
    <property type="protein sequence ID" value="KAF2825701.1"/>
    <property type="molecule type" value="Genomic_DNA"/>
</dbReference>
<name>A0A6A6ZXC1_9PLEO</name>
<feature type="transmembrane region" description="Helical" evidence="2">
    <location>
        <begin position="225"/>
        <end position="248"/>
    </location>
</feature>
<keyword evidence="2" id="KW-0472">Membrane</keyword>
<feature type="compositionally biased region" description="Polar residues" evidence="1">
    <location>
        <begin position="262"/>
        <end position="271"/>
    </location>
</feature>
<accession>A0A6A6ZXC1</accession>
<protein>
    <recommendedName>
        <fullName evidence="5">Extracellular membrane protein CFEM domain-containing protein</fullName>
    </recommendedName>
</protein>
<evidence type="ECO:0008006" key="5">
    <source>
        <dbReference type="Google" id="ProtNLM"/>
    </source>
</evidence>
<feature type="compositionally biased region" description="Low complexity" evidence="1">
    <location>
        <begin position="170"/>
        <end position="221"/>
    </location>
</feature>
<keyword evidence="4" id="KW-1185">Reference proteome</keyword>
<evidence type="ECO:0000313" key="4">
    <source>
        <dbReference type="Proteomes" id="UP000799424"/>
    </source>
</evidence>
<dbReference type="PANTHER" id="PTHR16861:SF4">
    <property type="entry name" value="SH3 DOMAIN PROTEIN (AFU_ORTHOLOGUE AFUA_1G13610)"/>
    <property type="match status" value="1"/>
</dbReference>
<reference evidence="3" key="1">
    <citation type="journal article" date="2020" name="Stud. Mycol.">
        <title>101 Dothideomycetes genomes: a test case for predicting lifestyles and emergence of pathogens.</title>
        <authorList>
            <person name="Haridas S."/>
            <person name="Albert R."/>
            <person name="Binder M."/>
            <person name="Bloem J."/>
            <person name="Labutti K."/>
            <person name="Salamov A."/>
            <person name="Andreopoulos B."/>
            <person name="Baker S."/>
            <person name="Barry K."/>
            <person name="Bills G."/>
            <person name="Bluhm B."/>
            <person name="Cannon C."/>
            <person name="Castanera R."/>
            <person name="Culley D."/>
            <person name="Daum C."/>
            <person name="Ezra D."/>
            <person name="Gonzalez J."/>
            <person name="Henrissat B."/>
            <person name="Kuo A."/>
            <person name="Liang C."/>
            <person name="Lipzen A."/>
            <person name="Lutzoni F."/>
            <person name="Magnuson J."/>
            <person name="Mondo S."/>
            <person name="Nolan M."/>
            <person name="Ohm R."/>
            <person name="Pangilinan J."/>
            <person name="Park H.-J."/>
            <person name="Ramirez L."/>
            <person name="Alfaro M."/>
            <person name="Sun H."/>
            <person name="Tritt A."/>
            <person name="Yoshinaga Y."/>
            <person name="Zwiers L.-H."/>
            <person name="Turgeon B."/>
            <person name="Goodwin S."/>
            <person name="Spatafora J."/>
            <person name="Crous P."/>
            <person name="Grigoriev I."/>
        </authorList>
    </citation>
    <scope>NUCLEOTIDE SEQUENCE</scope>
    <source>
        <strain evidence="3">CBS 113818</strain>
    </source>
</reference>
<feature type="region of interest" description="Disordered" evidence="1">
    <location>
        <begin position="254"/>
        <end position="273"/>
    </location>
</feature>
<proteinExistence type="predicted"/>
<keyword evidence="2" id="KW-1133">Transmembrane helix</keyword>
<evidence type="ECO:0000313" key="3">
    <source>
        <dbReference type="EMBL" id="KAF2825701.1"/>
    </source>
</evidence>
<feature type="compositionally biased region" description="Basic and acidic residues" evidence="1">
    <location>
        <begin position="359"/>
        <end position="375"/>
    </location>
</feature>
<dbReference type="PANTHER" id="PTHR16861">
    <property type="entry name" value="GLYCOPROTEIN 38"/>
    <property type="match status" value="1"/>
</dbReference>
<evidence type="ECO:0000256" key="2">
    <source>
        <dbReference type="SAM" id="Phobius"/>
    </source>
</evidence>
<feature type="region of interest" description="Disordered" evidence="1">
    <location>
        <begin position="159"/>
        <end position="221"/>
    </location>
</feature>